<dbReference type="AlphaFoldDB" id="A0A1I3LGZ2"/>
<dbReference type="RefSeq" id="WP_090058434.1">
    <property type="nucleotide sequence ID" value="NZ_FORH01000001.1"/>
</dbReference>
<name>A0A1I3LGZ2_9RHOB</name>
<evidence type="ECO:0000313" key="3">
    <source>
        <dbReference type="EMBL" id="SFI83987.1"/>
    </source>
</evidence>
<dbReference type="STRING" id="588602.SAMN04487991_1026"/>
<feature type="compositionally biased region" description="Basic and acidic residues" evidence="2">
    <location>
        <begin position="46"/>
        <end position="66"/>
    </location>
</feature>
<feature type="compositionally biased region" description="Basic and acidic residues" evidence="2">
    <location>
        <begin position="1"/>
        <end position="10"/>
    </location>
</feature>
<keyword evidence="4" id="KW-1185">Reference proteome</keyword>
<evidence type="ECO:0000313" key="4">
    <source>
        <dbReference type="Proteomes" id="UP000199630"/>
    </source>
</evidence>
<gene>
    <name evidence="3" type="ORF">SAMN04487991_1026</name>
</gene>
<feature type="region of interest" description="Disordered" evidence="2">
    <location>
        <begin position="1"/>
        <end position="135"/>
    </location>
</feature>
<evidence type="ECO:0000256" key="1">
    <source>
        <dbReference type="SAM" id="Coils"/>
    </source>
</evidence>
<evidence type="ECO:0000256" key="2">
    <source>
        <dbReference type="SAM" id="MobiDB-lite"/>
    </source>
</evidence>
<keyword evidence="1" id="KW-0175">Coiled coil</keyword>
<feature type="coiled-coil region" evidence="1">
    <location>
        <begin position="138"/>
        <end position="169"/>
    </location>
</feature>
<dbReference type="Proteomes" id="UP000199630">
    <property type="component" value="Unassembled WGS sequence"/>
</dbReference>
<organism evidence="3 4">
    <name type="scientific">Celeribacter neptunius</name>
    <dbReference type="NCBI Taxonomy" id="588602"/>
    <lineage>
        <taxon>Bacteria</taxon>
        <taxon>Pseudomonadati</taxon>
        <taxon>Pseudomonadota</taxon>
        <taxon>Alphaproteobacteria</taxon>
        <taxon>Rhodobacterales</taxon>
        <taxon>Roseobacteraceae</taxon>
        <taxon>Celeribacter</taxon>
    </lineage>
</organism>
<feature type="compositionally biased region" description="Basic and acidic residues" evidence="2">
    <location>
        <begin position="76"/>
        <end position="135"/>
    </location>
</feature>
<accession>A0A1I3LGZ2</accession>
<protein>
    <submittedName>
        <fullName evidence="3">Uncharacterized protein</fullName>
    </submittedName>
</protein>
<feature type="compositionally biased region" description="Basic and acidic residues" evidence="2">
    <location>
        <begin position="18"/>
        <end position="39"/>
    </location>
</feature>
<sequence length="175" mass="20456">MNSKNSDDTQGRSNLKPQQRDLIRNTRAKIKQENADLHSARNARRWKAERDPQEYEAQKQRQRAEYAAENGGVVRSYEKIEGKTRDEHDENAKKRHAEKEQKRYGNLSPEEKQAKSDQSSDNRFRREKKKAGWSEERIQAALVIKQEARQKKREAKAQADAEQAALEAQKNYGMF</sequence>
<proteinExistence type="predicted"/>
<dbReference type="EMBL" id="FORH01000001">
    <property type="protein sequence ID" value="SFI83987.1"/>
    <property type="molecule type" value="Genomic_DNA"/>
</dbReference>
<reference evidence="4" key="1">
    <citation type="submission" date="2016-10" db="EMBL/GenBank/DDBJ databases">
        <authorList>
            <person name="Varghese N."/>
            <person name="Submissions S."/>
        </authorList>
    </citation>
    <scope>NUCLEOTIDE SEQUENCE [LARGE SCALE GENOMIC DNA]</scope>
    <source>
        <strain evidence="4">DSM 26471</strain>
    </source>
</reference>
<dbReference type="OrthoDB" id="9954324at2"/>